<dbReference type="Proteomes" id="UP000188219">
    <property type="component" value="Chromosome"/>
</dbReference>
<evidence type="ECO:0000313" key="2">
    <source>
        <dbReference type="EMBL" id="AQQ68810.1"/>
    </source>
</evidence>
<organism evidence="2 3">
    <name type="scientific">Microbulbifer agarilyticus</name>
    <dbReference type="NCBI Taxonomy" id="260552"/>
    <lineage>
        <taxon>Bacteria</taxon>
        <taxon>Pseudomonadati</taxon>
        <taxon>Pseudomonadota</taxon>
        <taxon>Gammaproteobacteria</taxon>
        <taxon>Cellvibrionales</taxon>
        <taxon>Microbulbiferaceae</taxon>
        <taxon>Microbulbifer</taxon>
    </lineage>
</organism>
<dbReference type="Pfam" id="PF09980">
    <property type="entry name" value="DUF2214"/>
    <property type="match status" value="1"/>
</dbReference>
<feature type="transmembrane region" description="Helical" evidence="1">
    <location>
        <begin position="39"/>
        <end position="61"/>
    </location>
</feature>
<feature type="transmembrane region" description="Helical" evidence="1">
    <location>
        <begin position="120"/>
        <end position="143"/>
    </location>
</feature>
<proteinExistence type="predicted"/>
<name>A0A1Q2M849_9GAMM</name>
<feature type="transmembrane region" description="Helical" evidence="1">
    <location>
        <begin position="81"/>
        <end position="100"/>
    </location>
</feature>
<dbReference type="EMBL" id="CP019650">
    <property type="protein sequence ID" value="AQQ68810.1"/>
    <property type="molecule type" value="Genomic_DNA"/>
</dbReference>
<dbReference type="STRING" id="260552.Mag101_15105"/>
<keyword evidence="1" id="KW-1133">Transmembrane helix</keyword>
<evidence type="ECO:0000313" key="3">
    <source>
        <dbReference type="Proteomes" id="UP000188219"/>
    </source>
</evidence>
<sequence length="150" mass="16487">MPALFAFLHHLAFLALAVTLTVQLVVLGQPLTVQSARKLGIVDRIVGASAVALLIVGLLRVYHFEKGADYYFHNAAFHAKLALFALAATLSAVPTLQFLAWRREIARGQQPQLPERRRRWLRIIVHTELTALVGMALCGALMAKGIGYFG</sequence>
<dbReference type="AlphaFoldDB" id="A0A1Q2M849"/>
<dbReference type="InterPro" id="IPR018706">
    <property type="entry name" value="DUF2214_membrane"/>
</dbReference>
<reference evidence="2" key="1">
    <citation type="submission" date="2017-02" db="EMBL/GenBank/DDBJ databases">
        <title>Genome of Microbulbifer agarilyticus GP101.</title>
        <authorList>
            <person name="Jung J."/>
            <person name="Bae S.S."/>
            <person name="Baek K."/>
        </authorList>
    </citation>
    <scope>NUCLEOTIDE SEQUENCE [LARGE SCALE GENOMIC DNA]</scope>
    <source>
        <strain evidence="2">GP101</strain>
    </source>
</reference>
<dbReference type="KEGG" id="maga:Mag101_15105"/>
<keyword evidence="1" id="KW-0472">Membrane</keyword>
<feature type="transmembrane region" description="Helical" evidence="1">
    <location>
        <begin position="6"/>
        <end position="27"/>
    </location>
</feature>
<evidence type="ECO:0000256" key="1">
    <source>
        <dbReference type="SAM" id="Phobius"/>
    </source>
</evidence>
<keyword evidence="1" id="KW-0812">Transmembrane</keyword>
<dbReference type="RefSeq" id="WP_077406808.1">
    <property type="nucleotide sequence ID" value="NZ_CP019650.1"/>
</dbReference>
<keyword evidence="3" id="KW-1185">Reference proteome</keyword>
<dbReference type="OrthoDB" id="826511at2"/>
<protein>
    <recommendedName>
        <fullName evidence="4">DUF2214 domain-containing protein</fullName>
    </recommendedName>
</protein>
<accession>A0A1Q2M849</accession>
<evidence type="ECO:0008006" key="4">
    <source>
        <dbReference type="Google" id="ProtNLM"/>
    </source>
</evidence>
<gene>
    <name evidence="2" type="ORF">Mag101_15105</name>
</gene>